<evidence type="ECO:0000256" key="3">
    <source>
        <dbReference type="ARBA" id="ARBA00022490"/>
    </source>
</evidence>
<evidence type="ECO:0000256" key="1">
    <source>
        <dbReference type="ARBA" id="ARBA00004138"/>
    </source>
</evidence>
<dbReference type="GO" id="GO:0036158">
    <property type="term" value="P:outer dynein arm assembly"/>
    <property type="evidence" value="ECO:0007669"/>
    <property type="project" value="TreeGrafter"/>
</dbReference>
<keyword evidence="6" id="KW-0677">Repeat</keyword>
<feature type="compositionally biased region" description="Basic and acidic residues" evidence="9">
    <location>
        <begin position="288"/>
        <end position="308"/>
    </location>
</feature>
<feature type="compositionally biased region" description="Basic and acidic residues" evidence="9">
    <location>
        <begin position="157"/>
        <end position="166"/>
    </location>
</feature>
<evidence type="ECO:0000256" key="6">
    <source>
        <dbReference type="ARBA" id="ARBA00022737"/>
    </source>
</evidence>
<evidence type="ECO:0000256" key="8">
    <source>
        <dbReference type="ARBA" id="ARBA00023273"/>
    </source>
</evidence>
<organism evidence="10">
    <name type="scientific">Bactrocera dorsalis</name>
    <name type="common">Oriental fruit fly</name>
    <name type="synonym">Dacus dorsalis</name>
    <dbReference type="NCBI Taxonomy" id="27457"/>
    <lineage>
        <taxon>Eukaryota</taxon>
        <taxon>Metazoa</taxon>
        <taxon>Ecdysozoa</taxon>
        <taxon>Arthropoda</taxon>
        <taxon>Hexapoda</taxon>
        <taxon>Insecta</taxon>
        <taxon>Pterygota</taxon>
        <taxon>Neoptera</taxon>
        <taxon>Endopterygota</taxon>
        <taxon>Diptera</taxon>
        <taxon>Brachycera</taxon>
        <taxon>Muscomorpha</taxon>
        <taxon>Tephritoidea</taxon>
        <taxon>Tephritidae</taxon>
        <taxon>Bactrocera</taxon>
        <taxon>Bactrocera</taxon>
    </lineage>
</organism>
<feature type="compositionally biased region" description="Low complexity" evidence="9">
    <location>
        <begin position="1"/>
        <end position="16"/>
    </location>
</feature>
<accession>A0A034VV74</accession>
<dbReference type="AlphaFoldDB" id="A0A034VV74"/>
<evidence type="ECO:0000256" key="4">
    <source>
        <dbReference type="ARBA" id="ARBA00022574"/>
    </source>
</evidence>
<evidence type="ECO:0000256" key="5">
    <source>
        <dbReference type="ARBA" id="ARBA00022701"/>
    </source>
</evidence>
<keyword evidence="5" id="KW-0493">Microtubule</keyword>
<name>A0A034VV74_BACDO</name>
<dbReference type="GO" id="GO:0005874">
    <property type="term" value="C:microtubule"/>
    <property type="evidence" value="ECO:0007669"/>
    <property type="project" value="UniProtKB-KW"/>
</dbReference>
<evidence type="ECO:0000256" key="9">
    <source>
        <dbReference type="SAM" id="MobiDB-lite"/>
    </source>
</evidence>
<dbReference type="EMBL" id="GAKP01012930">
    <property type="protein sequence ID" value="JAC46022.1"/>
    <property type="molecule type" value="Transcribed_RNA"/>
</dbReference>
<reference evidence="10" key="1">
    <citation type="journal article" date="2014" name="BMC Genomics">
        <title>Characterizing the developmental transcriptome of the oriental fruit fly, Bactrocera dorsalis (Diptera: Tephritidae) through comparative genomic analysis with Drosophila melanogaster utilizing modENCODE datasets.</title>
        <authorList>
            <person name="Geib S.M."/>
            <person name="Calla B."/>
            <person name="Hall B."/>
            <person name="Hou S."/>
            <person name="Manoukis N.C."/>
        </authorList>
    </citation>
    <scope>NUCLEOTIDE SEQUENCE</scope>
    <source>
        <strain evidence="10">Punador</strain>
    </source>
</reference>
<dbReference type="GO" id="GO:0045504">
    <property type="term" value="F:dynein heavy chain binding"/>
    <property type="evidence" value="ECO:0007669"/>
    <property type="project" value="TreeGrafter"/>
</dbReference>
<dbReference type="GO" id="GO:0003341">
    <property type="term" value="P:cilium movement"/>
    <property type="evidence" value="ECO:0007669"/>
    <property type="project" value="TreeGrafter"/>
</dbReference>
<feature type="region of interest" description="Disordered" evidence="9">
    <location>
        <begin position="1"/>
        <end position="46"/>
    </location>
</feature>
<keyword evidence="3" id="KW-0963">Cytoplasm</keyword>
<feature type="compositionally biased region" description="Acidic residues" evidence="9">
    <location>
        <begin position="184"/>
        <end position="206"/>
    </location>
</feature>
<dbReference type="GO" id="GO:0045503">
    <property type="term" value="F:dynein light chain binding"/>
    <property type="evidence" value="ECO:0007669"/>
    <property type="project" value="TreeGrafter"/>
</dbReference>
<proteinExistence type="predicted"/>
<dbReference type="OrthoDB" id="10261376at2759"/>
<evidence type="ECO:0000313" key="10">
    <source>
        <dbReference type="EMBL" id="JAC46022.1"/>
    </source>
</evidence>
<dbReference type="GO" id="GO:0036157">
    <property type="term" value="C:outer dynein arm"/>
    <property type="evidence" value="ECO:0007669"/>
    <property type="project" value="TreeGrafter"/>
</dbReference>
<dbReference type="InterPro" id="IPR050687">
    <property type="entry name" value="Dynein_IC"/>
</dbReference>
<sequence>MPNKQLQQQQQLQQRLAGGGAGGDRRKGSKLKIKSVSKSNIKDGGGDADDFDAWIKSRQLLKPDDQLELTEAELAEEVTRVLTTTNTNVIHNLVVYSFKDSAFVQVPIAGNTVTLMQMEGSALHIDSDEAKIQMEEMGEIGYPLPALTGSFIETEVEDRKSRIPKVEEEEEEGEEKAAKQAKEADEEMPEEELEGEEEEAVEEGAADAEAAAAEEGGETAGAPTAAPATGGRKRKLLNQFNFCERSALTYTNPRRSVETQTIPPPRSQYGANVLQWKIYDSYAEDFEQQQKEKEKKDDKRGGHRKDVGAKKLDKAAEAELLNKKYLKAWQILERMINQNIYEEIANDYRYWEDPADEYREQEGTLLPLWKFNYDRIRKLSVTDLLFNPMYYDLFAVCYGSHEFMKQPNEGAICFFTVKNPSYPDYISKQACTTAV</sequence>
<keyword evidence="8" id="KW-0966">Cell projection</keyword>
<keyword evidence="7" id="KW-0206">Cytoskeleton</keyword>
<keyword evidence="4" id="KW-0853">WD repeat</keyword>
<dbReference type="PANTHER" id="PTHR12442:SF11">
    <property type="entry name" value="DYNEIN AXONEMAL INTERMEDIATE CHAIN 1"/>
    <property type="match status" value="1"/>
</dbReference>
<gene>
    <name evidence="10" type="primary">DYI2</name>
</gene>
<comment type="subcellular location">
    <subcellularLocation>
        <location evidence="1">Cell projection</location>
        <location evidence="1">Cilium</location>
    </subcellularLocation>
    <subcellularLocation>
        <location evidence="2">Cytoplasm</location>
        <location evidence="2">Cytoskeleton</location>
    </subcellularLocation>
</comment>
<protein>
    <submittedName>
        <fullName evidence="10">Dynein intermediate chain 2, ciliary</fullName>
    </submittedName>
</protein>
<feature type="region of interest" description="Disordered" evidence="9">
    <location>
        <begin position="287"/>
        <end position="308"/>
    </location>
</feature>
<dbReference type="PANTHER" id="PTHR12442">
    <property type="entry name" value="DYNEIN INTERMEDIATE CHAIN"/>
    <property type="match status" value="1"/>
</dbReference>
<evidence type="ECO:0000256" key="2">
    <source>
        <dbReference type="ARBA" id="ARBA00004245"/>
    </source>
</evidence>
<feature type="compositionally biased region" description="Low complexity" evidence="9">
    <location>
        <begin position="207"/>
        <end position="230"/>
    </location>
</feature>
<feature type="region of interest" description="Disordered" evidence="9">
    <location>
        <begin position="153"/>
        <end position="233"/>
    </location>
</feature>
<evidence type="ECO:0000256" key="7">
    <source>
        <dbReference type="ARBA" id="ARBA00023212"/>
    </source>
</evidence>